<keyword evidence="3" id="KW-1185">Reference proteome</keyword>
<sequence>MKKVVFGLVFGSSLLFGDIINIDVTPEIIEDENLQILDVRTPSEFLEGHIEKAIWIPIKNDDETSLNYAFVKQVLSSKLDPKKPIGVICKAGSRSGVAAKMLDGRGFEKIINLQGGMKALKEKYNYEKIEKSEVVDTEELIEKYGYKKK</sequence>
<dbReference type="PANTHER" id="PTHR45431">
    <property type="entry name" value="RHODANESE-LIKE DOMAIN-CONTAINING PROTEIN 15, CHLOROPLASTIC"/>
    <property type="match status" value="1"/>
</dbReference>
<dbReference type="RefSeq" id="WP_025803412.1">
    <property type="nucleotide sequence ID" value="NZ_CP053842.1"/>
</dbReference>
<proteinExistence type="predicted"/>
<name>A0A7M1LGS4_9BACT</name>
<protein>
    <submittedName>
        <fullName evidence="2">Rhodanese-like domain-containing protein</fullName>
    </submittedName>
</protein>
<dbReference type="PANTHER" id="PTHR45431:SF3">
    <property type="entry name" value="RHODANESE-LIKE DOMAIN-CONTAINING PROTEIN 15, CHLOROPLASTIC"/>
    <property type="match status" value="1"/>
</dbReference>
<dbReference type="InterPro" id="IPR001763">
    <property type="entry name" value="Rhodanese-like_dom"/>
</dbReference>
<reference evidence="2 3" key="1">
    <citation type="submission" date="2020-10" db="EMBL/GenBank/DDBJ databases">
        <title>Campylobacter and Helicobacter PacBio genomes.</title>
        <authorList>
            <person name="Lane C."/>
        </authorList>
    </citation>
    <scope>NUCLEOTIDE SEQUENCE [LARGE SCALE GENOMIC DNA]</scope>
    <source>
        <strain evidence="2 3">2016D-0077</strain>
    </source>
</reference>
<dbReference type="OrthoDB" id="5471138at2"/>
<dbReference type="InterPro" id="IPR036873">
    <property type="entry name" value="Rhodanese-like_dom_sf"/>
</dbReference>
<evidence type="ECO:0000313" key="2">
    <source>
        <dbReference type="EMBL" id="QOQ87056.1"/>
    </source>
</evidence>
<dbReference type="SUPFAM" id="SSF52821">
    <property type="entry name" value="Rhodanese/Cell cycle control phosphatase"/>
    <property type="match status" value="1"/>
</dbReference>
<evidence type="ECO:0000259" key="1">
    <source>
        <dbReference type="PROSITE" id="PS50206"/>
    </source>
</evidence>
<dbReference type="Pfam" id="PF00581">
    <property type="entry name" value="Rhodanese"/>
    <property type="match status" value="1"/>
</dbReference>
<dbReference type="CDD" id="cd00158">
    <property type="entry name" value="RHOD"/>
    <property type="match status" value="1"/>
</dbReference>
<gene>
    <name evidence="2" type="ORF">IMC76_07540</name>
</gene>
<dbReference type="Proteomes" id="UP000594749">
    <property type="component" value="Chromosome"/>
</dbReference>
<dbReference type="EMBL" id="CP063078">
    <property type="protein sequence ID" value="QOQ87056.1"/>
    <property type="molecule type" value="Genomic_DNA"/>
</dbReference>
<organism evidence="2 3">
    <name type="scientific">Campylobacter corcagiensis</name>
    <dbReference type="NCBI Taxonomy" id="1448857"/>
    <lineage>
        <taxon>Bacteria</taxon>
        <taxon>Pseudomonadati</taxon>
        <taxon>Campylobacterota</taxon>
        <taxon>Epsilonproteobacteria</taxon>
        <taxon>Campylobacterales</taxon>
        <taxon>Campylobacteraceae</taxon>
        <taxon>Campylobacter</taxon>
    </lineage>
</organism>
<accession>A0A7M1LGS4</accession>
<feature type="domain" description="Rhodanese" evidence="1">
    <location>
        <begin position="30"/>
        <end position="129"/>
    </location>
</feature>
<dbReference type="Gene3D" id="3.40.250.10">
    <property type="entry name" value="Rhodanese-like domain"/>
    <property type="match status" value="1"/>
</dbReference>
<dbReference type="AlphaFoldDB" id="A0A7M1LGS4"/>
<evidence type="ECO:0000313" key="3">
    <source>
        <dbReference type="Proteomes" id="UP000594749"/>
    </source>
</evidence>
<dbReference type="SMART" id="SM00450">
    <property type="entry name" value="RHOD"/>
    <property type="match status" value="1"/>
</dbReference>
<dbReference type="InterPro" id="IPR052367">
    <property type="entry name" value="Thiosulfate_ST/Rhodanese-like"/>
</dbReference>
<dbReference type="PROSITE" id="PS50206">
    <property type="entry name" value="RHODANESE_3"/>
    <property type="match status" value="1"/>
</dbReference>